<feature type="transmembrane region" description="Helical" evidence="1">
    <location>
        <begin position="86"/>
        <end position="106"/>
    </location>
</feature>
<dbReference type="Gene3D" id="1.10.1760.20">
    <property type="match status" value="1"/>
</dbReference>
<feature type="transmembrane region" description="Helical" evidence="1">
    <location>
        <begin position="56"/>
        <end position="80"/>
    </location>
</feature>
<sequence length="190" mass="21110">MVRNMDLQEIFRHSLKVTPGSLVLALVFGAVAAGLFLLDVYLPVGGGLYLEPSEIFVTLGSALTGPIGGLIIGFLQGIVYAPERNVPSHMLAGFLWGLWYAVLWIRTRDRPDGKVIRILCWTLTIPVYYYVLLLPLHQFIYATVTLQAAFIPTYLATAHQVIPEVIGTILATGILLVFLIDRYAKPVNWR</sequence>
<feature type="transmembrane region" description="Helical" evidence="1">
    <location>
        <begin position="161"/>
        <end position="180"/>
    </location>
</feature>
<evidence type="ECO:0000256" key="1">
    <source>
        <dbReference type="SAM" id="Phobius"/>
    </source>
</evidence>
<reference evidence="2" key="1">
    <citation type="journal article" date="2015" name="Proc. Natl. Acad. Sci. U.S.A.">
        <title>Networks of energetic and metabolic interactions define dynamics in microbial communities.</title>
        <authorList>
            <person name="Embree M."/>
            <person name="Liu J.K."/>
            <person name="Al-Bassam M.M."/>
            <person name="Zengler K."/>
        </authorList>
    </citation>
    <scope>NUCLEOTIDE SEQUENCE</scope>
</reference>
<protein>
    <recommendedName>
        <fullName evidence="3">ECF transporter S component</fullName>
    </recommendedName>
</protein>
<evidence type="ECO:0008006" key="3">
    <source>
        <dbReference type="Google" id="ProtNLM"/>
    </source>
</evidence>
<accession>A0A0W8F132</accession>
<gene>
    <name evidence="2" type="ORF">ASZ90_015777</name>
</gene>
<evidence type="ECO:0000313" key="2">
    <source>
        <dbReference type="EMBL" id="KUG14581.1"/>
    </source>
</evidence>
<dbReference type="EMBL" id="LNQE01001641">
    <property type="protein sequence ID" value="KUG14581.1"/>
    <property type="molecule type" value="Genomic_DNA"/>
</dbReference>
<comment type="caution">
    <text evidence="2">The sequence shown here is derived from an EMBL/GenBank/DDBJ whole genome shotgun (WGS) entry which is preliminary data.</text>
</comment>
<keyword evidence="1" id="KW-1133">Transmembrane helix</keyword>
<name>A0A0W8F132_9ZZZZ</name>
<organism evidence="2">
    <name type="scientific">hydrocarbon metagenome</name>
    <dbReference type="NCBI Taxonomy" id="938273"/>
    <lineage>
        <taxon>unclassified sequences</taxon>
        <taxon>metagenomes</taxon>
        <taxon>ecological metagenomes</taxon>
    </lineage>
</organism>
<feature type="transmembrane region" description="Helical" evidence="1">
    <location>
        <begin position="118"/>
        <end position="141"/>
    </location>
</feature>
<feature type="transmembrane region" description="Helical" evidence="1">
    <location>
        <begin position="20"/>
        <end position="44"/>
    </location>
</feature>
<keyword evidence="1" id="KW-0472">Membrane</keyword>
<keyword evidence="1" id="KW-0812">Transmembrane</keyword>
<proteinExistence type="predicted"/>
<dbReference type="AlphaFoldDB" id="A0A0W8F132"/>